<evidence type="ECO:0000256" key="1">
    <source>
        <dbReference type="SAM" id="MobiDB-lite"/>
    </source>
</evidence>
<keyword evidence="3" id="KW-1185">Reference proteome</keyword>
<dbReference type="AlphaFoldDB" id="A0AAD3XW72"/>
<proteinExistence type="predicted"/>
<feature type="compositionally biased region" description="Polar residues" evidence="1">
    <location>
        <begin position="45"/>
        <end position="54"/>
    </location>
</feature>
<dbReference type="Proteomes" id="UP001279734">
    <property type="component" value="Unassembled WGS sequence"/>
</dbReference>
<gene>
    <name evidence="2" type="ORF">Nepgr_020277</name>
</gene>
<feature type="region of interest" description="Disordered" evidence="1">
    <location>
        <begin position="45"/>
        <end position="71"/>
    </location>
</feature>
<accession>A0AAD3XW72</accession>
<sequence>MLSSSKLLSLRPYPGAFLCCARPSLEDVVAAHTFSGKLDPVGRMSSQVPWSGNKGQPGLSGRGNQTPGSRPWSRMIAEGVWPLLKVLLEASKAPRPDVLTAWVVGAKPVWRTAWVLFTRCLSLRVATFGPSGA</sequence>
<organism evidence="2 3">
    <name type="scientific">Nepenthes gracilis</name>
    <name type="common">Slender pitcher plant</name>
    <dbReference type="NCBI Taxonomy" id="150966"/>
    <lineage>
        <taxon>Eukaryota</taxon>
        <taxon>Viridiplantae</taxon>
        <taxon>Streptophyta</taxon>
        <taxon>Embryophyta</taxon>
        <taxon>Tracheophyta</taxon>
        <taxon>Spermatophyta</taxon>
        <taxon>Magnoliopsida</taxon>
        <taxon>eudicotyledons</taxon>
        <taxon>Gunneridae</taxon>
        <taxon>Pentapetalae</taxon>
        <taxon>Caryophyllales</taxon>
        <taxon>Nepenthaceae</taxon>
        <taxon>Nepenthes</taxon>
    </lineage>
</organism>
<name>A0AAD3XW72_NEPGR</name>
<reference evidence="2" key="1">
    <citation type="submission" date="2023-05" db="EMBL/GenBank/DDBJ databases">
        <title>Nepenthes gracilis genome sequencing.</title>
        <authorList>
            <person name="Fukushima K."/>
        </authorList>
    </citation>
    <scope>NUCLEOTIDE SEQUENCE</scope>
    <source>
        <strain evidence="2">SING2019-196</strain>
    </source>
</reference>
<dbReference type="EMBL" id="BSYO01000019">
    <property type="protein sequence ID" value="GMH18436.1"/>
    <property type="molecule type" value="Genomic_DNA"/>
</dbReference>
<comment type="caution">
    <text evidence="2">The sequence shown here is derived from an EMBL/GenBank/DDBJ whole genome shotgun (WGS) entry which is preliminary data.</text>
</comment>
<evidence type="ECO:0000313" key="2">
    <source>
        <dbReference type="EMBL" id="GMH18436.1"/>
    </source>
</evidence>
<protein>
    <submittedName>
        <fullName evidence="2">Uncharacterized protein</fullName>
    </submittedName>
</protein>
<evidence type="ECO:0000313" key="3">
    <source>
        <dbReference type="Proteomes" id="UP001279734"/>
    </source>
</evidence>